<accession>A0A4R2RG88</accession>
<dbReference type="InterPro" id="IPR006059">
    <property type="entry name" value="SBP"/>
</dbReference>
<dbReference type="PANTHER" id="PTHR30222:SF17">
    <property type="entry name" value="SPERMIDINE_PUTRESCINE-BINDING PERIPLASMIC PROTEIN"/>
    <property type="match status" value="1"/>
</dbReference>
<dbReference type="PRINTS" id="PR00909">
    <property type="entry name" value="SPERMDNBNDNG"/>
</dbReference>
<proteinExistence type="predicted"/>
<dbReference type="GO" id="GO:0019808">
    <property type="term" value="F:polyamine binding"/>
    <property type="evidence" value="ECO:0007669"/>
    <property type="project" value="InterPro"/>
</dbReference>
<evidence type="ECO:0000256" key="4">
    <source>
        <dbReference type="ARBA" id="ARBA00022764"/>
    </source>
</evidence>
<keyword evidence="2" id="KW-0813">Transport</keyword>
<dbReference type="PANTHER" id="PTHR30222">
    <property type="entry name" value="SPERMIDINE/PUTRESCINE-BINDING PERIPLASMIC PROTEIN"/>
    <property type="match status" value="1"/>
</dbReference>
<keyword evidence="3 6" id="KW-0732">Signal</keyword>
<dbReference type="InterPro" id="IPR001188">
    <property type="entry name" value="Sperm_putr-bd"/>
</dbReference>
<feature type="binding site" evidence="5">
    <location>
        <position position="92"/>
    </location>
    <ligand>
        <name>spermidine</name>
        <dbReference type="ChEBI" id="CHEBI:57834"/>
    </ligand>
</feature>
<evidence type="ECO:0000256" key="3">
    <source>
        <dbReference type="ARBA" id="ARBA00022729"/>
    </source>
</evidence>
<gene>
    <name evidence="7" type="ORF">EDD73_11930</name>
</gene>
<dbReference type="Gene3D" id="3.40.190.10">
    <property type="entry name" value="Periplasmic binding protein-like II"/>
    <property type="match status" value="2"/>
</dbReference>
<evidence type="ECO:0000313" key="8">
    <source>
        <dbReference type="Proteomes" id="UP000294813"/>
    </source>
</evidence>
<dbReference type="AlphaFoldDB" id="A0A4R2RG88"/>
<keyword evidence="4" id="KW-0574">Periplasm</keyword>
<evidence type="ECO:0000256" key="5">
    <source>
        <dbReference type="PIRSR" id="PIRSR019574-1"/>
    </source>
</evidence>
<evidence type="ECO:0000256" key="1">
    <source>
        <dbReference type="ARBA" id="ARBA00004418"/>
    </source>
</evidence>
<feature type="signal peptide" evidence="6">
    <location>
        <begin position="1"/>
        <end position="25"/>
    </location>
</feature>
<evidence type="ECO:0000313" key="7">
    <source>
        <dbReference type="EMBL" id="TCP62682.1"/>
    </source>
</evidence>
<dbReference type="Pfam" id="PF13416">
    <property type="entry name" value="SBP_bac_8"/>
    <property type="match status" value="1"/>
</dbReference>
<dbReference type="Proteomes" id="UP000294813">
    <property type="component" value="Unassembled WGS sequence"/>
</dbReference>
<dbReference type="CDD" id="cd13590">
    <property type="entry name" value="PBP2_PotD_PotF_like"/>
    <property type="match status" value="1"/>
</dbReference>
<keyword evidence="8" id="KW-1185">Reference proteome</keyword>
<dbReference type="EMBL" id="SLXT01000019">
    <property type="protein sequence ID" value="TCP62682.1"/>
    <property type="molecule type" value="Genomic_DNA"/>
</dbReference>
<dbReference type="SUPFAM" id="SSF53850">
    <property type="entry name" value="Periplasmic binding protein-like II"/>
    <property type="match status" value="1"/>
</dbReference>
<sequence length="357" mass="41207">MRKWMSLGIVALLWLGLLTDCGAGAVKNGQASGDKVLHIYSWPGYFNPEVLADFEKKYGIKVKYDVFSSNEEMLKKIQTGSADYDLIVPTDYMVDKLVQLGLLAEFNKGNIPNARNLRDNFQTLFFDSKETYSIVYTWGVTGIAYNREYVKTKPESWQELWNPAYKGRVALLNDPREILGMGLIKNGFSNSTNDEVQIKVAFTDLQKLLPNVMAFDSETIKEKFISNEYWIGTVWAGDAAFIHKHNPNVEFSVPQEGTMLWIDSLAIPKGAKHKQQAEQFINYLLEPEVSVKNYEWIEYSNPNKKALELHSREYLTNLMIHVNPHLKRAEQFTDVGDMQPVYDRYWTMLRWLFRIAN</sequence>
<organism evidence="7 8">
    <name type="scientific">Heliophilum fasciatum</name>
    <dbReference type="NCBI Taxonomy" id="35700"/>
    <lineage>
        <taxon>Bacteria</taxon>
        <taxon>Bacillati</taxon>
        <taxon>Bacillota</taxon>
        <taxon>Clostridia</taxon>
        <taxon>Eubacteriales</taxon>
        <taxon>Heliobacteriaceae</taxon>
        <taxon>Heliophilum</taxon>
    </lineage>
</organism>
<comment type="subcellular location">
    <subcellularLocation>
        <location evidence="1">Periplasm</location>
    </subcellularLocation>
</comment>
<feature type="chain" id="PRO_5020776739" evidence="6">
    <location>
        <begin position="26"/>
        <end position="357"/>
    </location>
</feature>
<name>A0A4R2RG88_9FIRM</name>
<dbReference type="RefSeq" id="WP_279222104.1">
    <property type="nucleotide sequence ID" value="NZ_JAOQNU010000018.1"/>
</dbReference>
<protein>
    <submittedName>
        <fullName evidence="7">Spermidine/putrescine transport system substrate-binding protein</fullName>
    </submittedName>
</protein>
<evidence type="ECO:0000256" key="2">
    <source>
        <dbReference type="ARBA" id="ARBA00022448"/>
    </source>
</evidence>
<dbReference type="GO" id="GO:0042597">
    <property type="term" value="C:periplasmic space"/>
    <property type="evidence" value="ECO:0007669"/>
    <property type="project" value="UniProtKB-SubCell"/>
</dbReference>
<dbReference type="GO" id="GO:0015846">
    <property type="term" value="P:polyamine transport"/>
    <property type="evidence" value="ECO:0007669"/>
    <property type="project" value="InterPro"/>
</dbReference>
<evidence type="ECO:0000256" key="6">
    <source>
        <dbReference type="SAM" id="SignalP"/>
    </source>
</evidence>
<feature type="binding site" evidence="5">
    <location>
        <begin position="174"/>
        <end position="177"/>
    </location>
    <ligand>
        <name>spermidine</name>
        <dbReference type="ChEBI" id="CHEBI:57834"/>
    </ligand>
</feature>
<comment type="caution">
    <text evidence="7">The sequence shown here is derived from an EMBL/GenBank/DDBJ whole genome shotgun (WGS) entry which is preliminary data.</text>
</comment>
<reference evidence="7 8" key="1">
    <citation type="submission" date="2019-03" db="EMBL/GenBank/DDBJ databases">
        <title>Genomic Encyclopedia of Type Strains, Phase IV (KMG-IV): sequencing the most valuable type-strain genomes for metagenomic binning, comparative biology and taxonomic classification.</title>
        <authorList>
            <person name="Goeker M."/>
        </authorList>
    </citation>
    <scope>NUCLEOTIDE SEQUENCE [LARGE SCALE GENOMIC DNA]</scope>
    <source>
        <strain evidence="7 8">DSM 11170</strain>
    </source>
</reference>
<dbReference type="PIRSF" id="PIRSF019574">
    <property type="entry name" value="Periplasmic_polyamine_BP"/>
    <property type="match status" value="1"/>
</dbReference>